<dbReference type="KEGG" id="sphj:BSL82_15085"/>
<dbReference type="PANTHER" id="PTHR30518:SF2">
    <property type="entry name" value="ENDOLYTIC MUREIN TRANSGLYCOSYLASE"/>
    <property type="match status" value="1"/>
</dbReference>
<evidence type="ECO:0000256" key="5">
    <source>
        <dbReference type="ARBA" id="ARBA00023239"/>
    </source>
</evidence>
<evidence type="ECO:0000256" key="7">
    <source>
        <dbReference type="HAMAP-Rule" id="MF_02065"/>
    </source>
</evidence>
<evidence type="ECO:0000313" key="8">
    <source>
        <dbReference type="EMBL" id="API60445.1"/>
    </source>
</evidence>
<keyword evidence="6 7" id="KW-0961">Cell wall biogenesis/degradation</keyword>
<dbReference type="GO" id="GO:0009252">
    <property type="term" value="P:peptidoglycan biosynthetic process"/>
    <property type="evidence" value="ECO:0007669"/>
    <property type="project" value="UniProtKB-UniRule"/>
</dbReference>
<evidence type="ECO:0000256" key="4">
    <source>
        <dbReference type="ARBA" id="ARBA00023136"/>
    </source>
</evidence>
<comment type="similarity">
    <text evidence="7">Belongs to the transglycosylase MltG family.</text>
</comment>
<dbReference type="Gene3D" id="3.30.1490.480">
    <property type="entry name" value="Endolytic murein transglycosylase"/>
    <property type="match status" value="1"/>
</dbReference>
<dbReference type="NCBIfam" id="TIGR00247">
    <property type="entry name" value="endolytic transglycosylase MltG"/>
    <property type="match status" value="1"/>
</dbReference>
<organism evidence="8 9">
    <name type="scientific">Tardibacter chloracetimidivorans</name>
    <dbReference type="NCBI Taxonomy" id="1921510"/>
    <lineage>
        <taxon>Bacteria</taxon>
        <taxon>Pseudomonadati</taxon>
        <taxon>Pseudomonadota</taxon>
        <taxon>Alphaproteobacteria</taxon>
        <taxon>Sphingomonadales</taxon>
        <taxon>Sphingomonadaceae</taxon>
        <taxon>Tardibacter</taxon>
    </lineage>
</organism>
<proteinExistence type="inferred from homology"/>
<comment type="catalytic activity">
    <reaction evidence="7">
        <text>a peptidoglycan chain = a peptidoglycan chain with N-acetyl-1,6-anhydromuramyl-[peptide] at the reducing end + a peptidoglycan chain with N-acetylglucosamine at the non-reducing end.</text>
        <dbReference type="EC" id="4.2.2.29"/>
    </reaction>
</comment>
<dbReference type="PANTHER" id="PTHR30518">
    <property type="entry name" value="ENDOLYTIC MUREIN TRANSGLYCOSYLASE"/>
    <property type="match status" value="1"/>
</dbReference>
<keyword evidence="4 7" id="KW-0472">Membrane</keyword>
<dbReference type="AlphaFoldDB" id="A0A1L3ZXV7"/>
<dbReference type="GO" id="GO:0008932">
    <property type="term" value="F:lytic endotransglycosylase activity"/>
    <property type="evidence" value="ECO:0007669"/>
    <property type="project" value="UniProtKB-UniRule"/>
</dbReference>
<accession>A0A1L3ZXV7</accession>
<evidence type="ECO:0000256" key="6">
    <source>
        <dbReference type="ARBA" id="ARBA00023316"/>
    </source>
</evidence>
<evidence type="ECO:0000313" key="9">
    <source>
        <dbReference type="Proteomes" id="UP000182063"/>
    </source>
</evidence>
<sequence>MRKLLAILLVLAAVAVAAPFVYWHAPGPSKEDMTVQIPQGATLGAAARLLEEKQVLRDATLFRRLSRYLGSSDPIRAGEFAIPAGASAARILDILQHGTPVQRLITIPEGMPSILVHEKLMAEPLLTGTTEVPVEGSVLPDSYSFERGETRAAVLKRMQDAMKATLGELWKARKKTTPVKSPREAIILASIVEKETGKPEERRMVAGVYANRLRIGMALQADPTVIYPVTKGKPLGRRIRQSELKADNGYNTYARAGLPQGPIANPGRESIAAVLDPEPTKALYFVADGTGGHIFADTLAEHQANVEKWYALRRARGEM</sequence>
<dbReference type="EC" id="4.2.2.29" evidence="7"/>
<feature type="site" description="Important for catalytic activity" evidence="7">
    <location>
        <position position="195"/>
    </location>
</feature>
<evidence type="ECO:0000256" key="2">
    <source>
        <dbReference type="ARBA" id="ARBA00022692"/>
    </source>
</evidence>
<keyword evidence="7" id="KW-0997">Cell inner membrane</keyword>
<keyword evidence="5 7" id="KW-0456">Lyase</keyword>
<dbReference type="Gene3D" id="3.30.160.60">
    <property type="entry name" value="Classic Zinc Finger"/>
    <property type="match status" value="1"/>
</dbReference>
<keyword evidence="3 7" id="KW-1133">Transmembrane helix</keyword>
<dbReference type="GO" id="GO:0071555">
    <property type="term" value="P:cell wall organization"/>
    <property type="evidence" value="ECO:0007669"/>
    <property type="project" value="UniProtKB-KW"/>
</dbReference>
<dbReference type="EMBL" id="CP018221">
    <property type="protein sequence ID" value="API60445.1"/>
    <property type="molecule type" value="Genomic_DNA"/>
</dbReference>
<gene>
    <name evidence="7" type="primary">mltG</name>
    <name evidence="8" type="ORF">BSL82_15085</name>
</gene>
<dbReference type="InterPro" id="IPR003770">
    <property type="entry name" value="MLTG-like"/>
</dbReference>
<keyword evidence="2 7" id="KW-0812">Transmembrane</keyword>
<dbReference type="STRING" id="1921510.BSL82_15085"/>
<dbReference type="GO" id="GO:0005886">
    <property type="term" value="C:plasma membrane"/>
    <property type="evidence" value="ECO:0007669"/>
    <property type="project" value="UniProtKB-UniRule"/>
</dbReference>
<evidence type="ECO:0000256" key="3">
    <source>
        <dbReference type="ARBA" id="ARBA00022989"/>
    </source>
</evidence>
<reference evidence="9" key="1">
    <citation type="submission" date="2016-11" db="EMBL/GenBank/DDBJ databases">
        <title>Complete Genome Sequence of alachlor-degrading Sphingomonas sp. strain JJ-A5.</title>
        <authorList>
            <person name="Lee H."/>
            <person name="Ka J.-O."/>
        </authorList>
    </citation>
    <scope>NUCLEOTIDE SEQUENCE [LARGE SCALE GENOMIC DNA]</scope>
    <source>
        <strain evidence="9">JJ-A5</strain>
    </source>
</reference>
<keyword evidence="9" id="KW-1185">Reference proteome</keyword>
<dbReference type="Pfam" id="PF02618">
    <property type="entry name" value="YceG"/>
    <property type="match status" value="1"/>
</dbReference>
<protein>
    <recommendedName>
        <fullName evidence="7">Endolytic murein transglycosylase</fullName>
        <ecNumber evidence="7">4.2.2.29</ecNumber>
    </recommendedName>
    <alternativeName>
        <fullName evidence="7">Peptidoglycan lytic transglycosylase</fullName>
    </alternativeName>
    <alternativeName>
        <fullName evidence="7">Peptidoglycan polymerization terminase</fullName>
    </alternativeName>
</protein>
<dbReference type="HAMAP" id="MF_02065">
    <property type="entry name" value="MltG"/>
    <property type="match status" value="1"/>
</dbReference>
<dbReference type="Proteomes" id="UP000182063">
    <property type="component" value="Chromosome"/>
</dbReference>
<keyword evidence="1 7" id="KW-1003">Cell membrane</keyword>
<dbReference type="CDD" id="cd08010">
    <property type="entry name" value="MltG_like"/>
    <property type="match status" value="1"/>
</dbReference>
<evidence type="ECO:0000256" key="1">
    <source>
        <dbReference type="ARBA" id="ARBA00022475"/>
    </source>
</evidence>
<comment type="function">
    <text evidence="7">Functions as a peptidoglycan terminase that cleaves nascent peptidoglycan strands endolytically to terminate their elongation.</text>
</comment>
<name>A0A1L3ZXV7_9SPHN</name>